<dbReference type="PANTHER" id="PTHR30026:SF20">
    <property type="entry name" value="OUTER MEMBRANE PROTEIN TOLC"/>
    <property type="match status" value="1"/>
</dbReference>
<evidence type="ECO:0000313" key="9">
    <source>
        <dbReference type="Proteomes" id="UP000473571"/>
    </source>
</evidence>
<keyword evidence="5 7" id="KW-0472">Membrane</keyword>
<protein>
    <recommendedName>
        <fullName evidence="7">Protein CyaE</fullName>
    </recommendedName>
</protein>
<keyword evidence="2 7" id="KW-0813">Transport</keyword>
<dbReference type="GO" id="GO:1990281">
    <property type="term" value="C:efflux pump complex"/>
    <property type="evidence" value="ECO:0007669"/>
    <property type="project" value="TreeGrafter"/>
</dbReference>
<dbReference type="GO" id="GO:0015562">
    <property type="term" value="F:efflux transmembrane transporter activity"/>
    <property type="evidence" value="ECO:0007669"/>
    <property type="project" value="InterPro"/>
</dbReference>
<keyword evidence="3" id="KW-1134">Transmembrane beta strand</keyword>
<dbReference type="AlphaFoldDB" id="A0A6L3NLM3"/>
<dbReference type="GO" id="GO:0015288">
    <property type="term" value="F:porin activity"/>
    <property type="evidence" value="ECO:0007669"/>
    <property type="project" value="TreeGrafter"/>
</dbReference>
<dbReference type="InterPro" id="IPR028351">
    <property type="entry name" value="CyaE"/>
</dbReference>
<dbReference type="SUPFAM" id="SSF56954">
    <property type="entry name" value="Outer membrane efflux proteins (OEP)"/>
    <property type="match status" value="1"/>
</dbReference>
<dbReference type="EMBL" id="VZOL01000031">
    <property type="protein sequence ID" value="KAB0685289.1"/>
    <property type="molecule type" value="Genomic_DNA"/>
</dbReference>
<evidence type="ECO:0000313" key="8">
    <source>
        <dbReference type="EMBL" id="KAB0685289.1"/>
    </source>
</evidence>
<evidence type="ECO:0000256" key="7">
    <source>
        <dbReference type="PIRNR" id="PIRNR001892"/>
    </source>
</evidence>
<name>A0A6L3NLM3_9BURK</name>
<gene>
    <name evidence="8" type="ORF">F7R13_05130</name>
</gene>
<keyword evidence="6 7" id="KW-0998">Cell outer membrane</keyword>
<dbReference type="PANTHER" id="PTHR30026">
    <property type="entry name" value="OUTER MEMBRANE PROTEIN TOLC"/>
    <property type="match status" value="1"/>
</dbReference>
<evidence type="ECO:0000256" key="5">
    <source>
        <dbReference type="ARBA" id="ARBA00023136"/>
    </source>
</evidence>
<evidence type="ECO:0000256" key="4">
    <source>
        <dbReference type="ARBA" id="ARBA00022692"/>
    </source>
</evidence>
<dbReference type="InterPro" id="IPR003423">
    <property type="entry name" value="OMP_efflux"/>
</dbReference>
<dbReference type="GO" id="GO:0009279">
    <property type="term" value="C:cell outer membrane"/>
    <property type="evidence" value="ECO:0007669"/>
    <property type="project" value="UniProtKB-SubCell"/>
</dbReference>
<reference evidence="8 9" key="1">
    <citation type="submission" date="2019-09" db="EMBL/GenBank/DDBJ databases">
        <title>Draft genome sequences of 48 bacterial type strains from the CCUG.</title>
        <authorList>
            <person name="Tunovic T."/>
            <person name="Pineiro-Iglesias B."/>
            <person name="Unosson C."/>
            <person name="Inganas E."/>
            <person name="Ohlen M."/>
            <person name="Cardew S."/>
            <person name="Jensie-Markopoulos S."/>
            <person name="Salva-Serra F."/>
            <person name="Jaen-Luchoro D."/>
            <person name="Karlsson R."/>
            <person name="Svensson-Stadler L."/>
            <person name="Chun J."/>
            <person name="Moore E."/>
        </authorList>
    </citation>
    <scope>NUCLEOTIDE SEQUENCE [LARGE SCALE GENOMIC DNA]</scope>
    <source>
        <strain evidence="8 9">CCUG 65687</strain>
    </source>
</reference>
<dbReference type="Proteomes" id="UP000473571">
    <property type="component" value="Unassembled WGS sequence"/>
</dbReference>
<dbReference type="GO" id="GO:0031640">
    <property type="term" value="P:killing of cells of another organism"/>
    <property type="evidence" value="ECO:0007669"/>
    <property type="project" value="UniProtKB-KW"/>
</dbReference>
<evidence type="ECO:0000256" key="1">
    <source>
        <dbReference type="ARBA" id="ARBA00007613"/>
    </source>
</evidence>
<comment type="subcellular location">
    <subcellularLocation>
        <location evidence="7">Cell outer membrane</location>
        <topology evidence="7">Peripheral membrane protein</topology>
    </subcellularLocation>
</comment>
<dbReference type="Gene3D" id="1.20.1600.10">
    <property type="entry name" value="Outer membrane efflux proteins (OEP)"/>
    <property type="match status" value="1"/>
</dbReference>
<dbReference type="Pfam" id="PF02321">
    <property type="entry name" value="OEP"/>
    <property type="match status" value="2"/>
</dbReference>
<keyword evidence="7" id="KW-0204">Cytolysis</keyword>
<comment type="similarity">
    <text evidence="1 7">Belongs to the outer membrane factor (OMF) (TC 1.B.17) family.</text>
</comment>
<comment type="function">
    <text evidence="7">CyaE is necessary for transport of calmodulin-sensitive adenylate cyclase-hemolysin (cyclolysin).</text>
</comment>
<organism evidence="8 9">
    <name type="scientific">Burkholderia territorii</name>
    <dbReference type="NCBI Taxonomy" id="1503055"/>
    <lineage>
        <taxon>Bacteria</taxon>
        <taxon>Pseudomonadati</taxon>
        <taxon>Pseudomonadota</taxon>
        <taxon>Betaproteobacteria</taxon>
        <taxon>Burkholderiales</taxon>
        <taxon>Burkholderiaceae</taxon>
        <taxon>Burkholderia</taxon>
        <taxon>Burkholderia cepacia complex</taxon>
    </lineage>
</organism>
<proteinExistence type="inferred from homology"/>
<dbReference type="InterPro" id="IPR051906">
    <property type="entry name" value="TolC-like"/>
</dbReference>
<keyword evidence="4" id="KW-0812">Transmembrane</keyword>
<evidence type="ECO:0000256" key="3">
    <source>
        <dbReference type="ARBA" id="ARBA00022452"/>
    </source>
</evidence>
<accession>A0A6L3NLM3</accession>
<evidence type="ECO:0000256" key="6">
    <source>
        <dbReference type="ARBA" id="ARBA00023237"/>
    </source>
</evidence>
<comment type="caution">
    <text evidence="8">The sequence shown here is derived from an EMBL/GenBank/DDBJ whole genome shotgun (WGS) entry which is preliminary data.</text>
</comment>
<sequence length="485" mass="52477">MFGIFSNVAFAFDIFRTQADVSETSATSSLTAARGVPCRFGTSDLSASSRLHLDEAIDRALCNNPKTREAWANVKVEAANVGAAKAAYLPSVTANWQRIKDNSVTDITGHPALSSAYRSTVGAESVSLNWVLYDFGGRRAALASARALLTAARANQDSQLEAVFEKTATDYYAAQAAVGKKDTAVESERAARDSFDVAQTRVNRGIAAISDQLQAQTSYAQATFNRVKAESDLAVALGTLATDMGIRPDQQLILPDVEDGMQPDTEFNESVAALIDDVERQHPSVRAARAQRDAALEKVKQVRSQGLPNLNFVAKYSRNNQPVSLGLGEPQFPATGHDWYFGIQVQIPLFEGFGRSYQVSAAKAQAEAQQYALDEAVQKVGLDVWTTYQTLIANGRNVGNTVSILDVAQRSFDAALKRYRVGVGSIVELLNAQSALADARKQRVQALTDWRAARLQLAARMGRLDSRDAIFETNGMSGGDEEGRP</sequence>
<keyword evidence="7" id="KW-0354">Hemolysis</keyword>
<evidence type="ECO:0000256" key="2">
    <source>
        <dbReference type="ARBA" id="ARBA00022448"/>
    </source>
</evidence>
<dbReference type="PIRSF" id="PIRSF001892">
    <property type="entry name" value="CyaE"/>
    <property type="match status" value="1"/>
</dbReference>